<dbReference type="InterPro" id="IPR018809">
    <property type="entry name" value="DUF2406"/>
</dbReference>
<dbReference type="AlphaFoldDB" id="A0A4Q4TNF9"/>
<dbReference type="Proteomes" id="UP000293360">
    <property type="component" value="Unassembled WGS sequence"/>
</dbReference>
<feature type="compositionally biased region" description="Basic and acidic residues" evidence="1">
    <location>
        <begin position="131"/>
        <end position="142"/>
    </location>
</feature>
<feature type="compositionally biased region" description="Basic residues" evidence="1">
    <location>
        <begin position="374"/>
        <end position="384"/>
    </location>
</feature>
<comment type="caution">
    <text evidence="2">The sequence shown here is derived from an EMBL/GenBank/DDBJ whole genome shotgun (WGS) entry which is preliminary data.</text>
</comment>
<dbReference type="PANTHER" id="PTHR28186:SF1">
    <property type="entry name" value="MEIOTICALLY UP-REGULATED GENE 9 PROTEIN"/>
    <property type="match status" value="1"/>
</dbReference>
<evidence type="ECO:0000313" key="2">
    <source>
        <dbReference type="EMBL" id="RYP07110.1"/>
    </source>
</evidence>
<sequence length="384" mass="42524">MATANYNSHPLPAPPQQGQQQYGAYQPTSPQHYQDPSAPPRHPGTKPRGFSFRSEKSQKSHKSTESGGHHKFDNKETSAEKESNRLHSKADPRLAMSEAEPSAVAQMLGDSKVKPLSSIQHRDINGNPIVDPDRSNPTRSRWERPLDTIRSFEAAIDGAYDHRKSFYRSDSGSVADWNRRSSYYASPLTDNTPRFPQDSYYGGRRDSTMYDSRQPAMGGQQREPGYYDGYDGGRIRHSRPQPEPPTMNRPAGGRNVYPMPNNHRSYETVASGSGSGSYGEPAGYQTDPTSSENSSIERRSPPKRQDPVNDYGISFGQEPAYQAPNFGVPMGAGAMDSAPPPPRHQGGSLLRKTSRVATPGSAQDRQGMGEKRKSWFSRRFSKSS</sequence>
<feature type="compositionally biased region" description="Basic and acidic residues" evidence="1">
    <location>
        <begin position="295"/>
        <end position="307"/>
    </location>
</feature>
<dbReference type="EMBL" id="QJNU01000106">
    <property type="protein sequence ID" value="RYP07110.1"/>
    <property type="molecule type" value="Genomic_DNA"/>
</dbReference>
<dbReference type="OrthoDB" id="5330253at2759"/>
<name>A0A4Q4TNF9_9PEZI</name>
<proteinExistence type="predicted"/>
<evidence type="ECO:0000256" key="1">
    <source>
        <dbReference type="SAM" id="MobiDB-lite"/>
    </source>
</evidence>
<keyword evidence="3" id="KW-1185">Reference proteome</keyword>
<feature type="region of interest" description="Disordered" evidence="1">
    <location>
        <begin position="188"/>
        <end position="384"/>
    </location>
</feature>
<accession>A0A4Q4TNF9</accession>
<protein>
    <recommendedName>
        <fullName evidence="4">DUF2406 domain-containing protein</fullName>
    </recommendedName>
</protein>
<reference evidence="2 3" key="1">
    <citation type="submission" date="2018-06" db="EMBL/GenBank/DDBJ databases">
        <title>Complete Genomes of Monosporascus.</title>
        <authorList>
            <person name="Robinson A.J."/>
            <person name="Natvig D.O."/>
        </authorList>
    </citation>
    <scope>NUCLEOTIDE SEQUENCE [LARGE SCALE GENOMIC DNA]</scope>
    <source>
        <strain evidence="2 3">CBS 110550</strain>
    </source>
</reference>
<evidence type="ECO:0000313" key="3">
    <source>
        <dbReference type="Proteomes" id="UP000293360"/>
    </source>
</evidence>
<gene>
    <name evidence="2" type="ORF">DL764_002742</name>
</gene>
<dbReference type="Pfam" id="PF10295">
    <property type="entry name" value="DUF2406"/>
    <property type="match status" value="1"/>
</dbReference>
<organism evidence="2 3">
    <name type="scientific">Monosporascus ibericus</name>
    <dbReference type="NCBI Taxonomy" id="155417"/>
    <lineage>
        <taxon>Eukaryota</taxon>
        <taxon>Fungi</taxon>
        <taxon>Dikarya</taxon>
        <taxon>Ascomycota</taxon>
        <taxon>Pezizomycotina</taxon>
        <taxon>Sordariomycetes</taxon>
        <taxon>Xylariomycetidae</taxon>
        <taxon>Xylariales</taxon>
        <taxon>Xylariales incertae sedis</taxon>
        <taxon>Monosporascus</taxon>
    </lineage>
</organism>
<dbReference type="PANTHER" id="PTHR28186">
    <property type="entry name" value="MEIOTICALLY UP-REGULATED GENE 9 PROTEIN"/>
    <property type="match status" value="1"/>
</dbReference>
<feature type="compositionally biased region" description="Low complexity" evidence="1">
    <location>
        <begin position="16"/>
        <end position="27"/>
    </location>
</feature>
<evidence type="ECO:0008006" key="4">
    <source>
        <dbReference type="Google" id="ProtNLM"/>
    </source>
</evidence>
<feature type="region of interest" description="Disordered" evidence="1">
    <location>
        <begin position="1"/>
        <end position="142"/>
    </location>
</feature>
<feature type="compositionally biased region" description="Basic and acidic residues" evidence="1">
    <location>
        <begin position="53"/>
        <end position="92"/>
    </location>
</feature>